<dbReference type="GO" id="GO:0016020">
    <property type="term" value="C:membrane"/>
    <property type="evidence" value="ECO:0000318"/>
    <property type="project" value="GO_Central"/>
</dbReference>
<dbReference type="PANTHER" id="PTHR11255">
    <property type="entry name" value="DIACYLGLYCEROL KINASE"/>
    <property type="match status" value="1"/>
</dbReference>
<dbReference type="HOGENOM" id="CLU_437092_0_0_1"/>
<evidence type="ECO:0000259" key="5">
    <source>
        <dbReference type="SMART" id="SM00045"/>
    </source>
</evidence>
<dbReference type="PANTHER" id="PTHR11255:SF29">
    <property type="entry name" value="DIACYLGLYCEROL KINASE"/>
    <property type="match status" value="1"/>
</dbReference>
<dbReference type="InterPro" id="IPR016064">
    <property type="entry name" value="NAD/diacylglycerol_kinase_sf"/>
</dbReference>
<keyword evidence="7" id="KW-1185">Reference proteome</keyword>
<dbReference type="CDD" id="cd00267">
    <property type="entry name" value="ABC_ATPase"/>
    <property type="match status" value="1"/>
</dbReference>
<dbReference type="InterPro" id="IPR037607">
    <property type="entry name" value="DGK"/>
</dbReference>
<dbReference type="GO" id="GO:0007200">
    <property type="term" value="P:phospholipase C-activating G protein-coupled receptor signaling pathway"/>
    <property type="evidence" value="ECO:0007669"/>
    <property type="project" value="InterPro"/>
</dbReference>
<keyword evidence="3" id="KW-0418">Kinase</keyword>
<dbReference type="Pfam" id="PF00931">
    <property type="entry name" value="NB-ARC"/>
    <property type="match status" value="1"/>
</dbReference>
<sequence>MSADILQFLKNKFMDELEEAEEEHPPPHDIPHHSYFLQIRKLLETKSITPSTGMKDCLYDLSIALTDCVLFLEKRKMKINKDSSQGQGKEQGQGQRQDHYSLPELWFLCKTKRKLIHIKKKLEQTSLSAVTDVATTSSSSGSLSFDGPTIDRYSSYYFRDQVKNIEKLVLGTSGLDEEGFSKETGIVGIGGCGKTLVVRMVFDRSRMARRIWINLQAIQKGEIDFKKIHKAMLKQCDGGQRDSVEVEELLDALCKALGSQSYILVFDGIWDINLDWYFRLKERLEWCNKSIQSRRRRPRIIIITTRLHGVAKRMVGPNNLYRMQPFSNEIIWGHITDRLPEKHPIVVKMKDEMTYHSHGLPSAATTFSTIMQNQTYGGEPAFYLTKLYDAEEILIDSWIFLMRTSIPDCLEIPKTLRVQHVSEDDLLLMEGDKDLCGRFWNYLIIGLDAQECFGDSHFKSWPRNITLPIIVKIKDQQHQWKKLKLPRSIRSIVCLNMPSFPGGLDPWGKPNFRRKKERNFTSSFVDDGLLEIIGFRDSWHAEKFLPLNCHGTRLAQVHQIRFELCKGIAKHIYMSFDGMKWKQHTPIDDDNYMIEISYSSKTRMLATSTSKCKRKARSPTSIEYSQ</sequence>
<dbReference type="Proteomes" id="UP000009183">
    <property type="component" value="Chromosome 12"/>
</dbReference>
<keyword evidence="4" id="KW-0067">ATP-binding</keyword>
<gene>
    <name evidence="6" type="ordered locus">VIT_12s0121g00290</name>
</gene>
<dbReference type="PaxDb" id="29760-VIT_12s0121g00290.t01"/>
<evidence type="ECO:0000256" key="1">
    <source>
        <dbReference type="ARBA" id="ARBA00022679"/>
    </source>
</evidence>
<dbReference type="GO" id="GO:0046486">
    <property type="term" value="P:glycerolipid metabolic process"/>
    <property type="evidence" value="ECO:0000318"/>
    <property type="project" value="GO_Central"/>
</dbReference>
<evidence type="ECO:0000256" key="2">
    <source>
        <dbReference type="ARBA" id="ARBA00022741"/>
    </source>
</evidence>
<keyword evidence="2" id="KW-0547">Nucleotide-binding</keyword>
<evidence type="ECO:0000313" key="7">
    <source>
        <dbReference type="Proteomes" id="UP000009183"/>
    </source>
</evidence>
<evidence type="ECO:0000256" key="4">
    <source>
        <dbReference type="ARBA" id="ARBA00022840"/>
    </source>
</evidence>
<dbReference type="InParanoid" id="F6I6R8"/>
<keyword evidence="1" id="KW-0808">Transferase</keyword>
<dbReference type="STRING" id="29760.F6I6R8"/>
<dbReference type="GO" id="GO:0035556">
    <property type="term" value="P:intracellular signal transduction"/>
    <property type="evidence" value="ECO:0000318"/>
    <property type="project" value="GO_Central"/>
</dbReference>
<organism evidence="6 7">
    <name type="scientific">Vitis vinifera</name>
    <name type="common">Grape</name>
    <dbReference type="NCBI Taxonomy" id="29760"/>
    <lineage>
        <taxon>Eukaryota</taxon>
        <taxon>Viridiplantae</taxon>
        <taxon>Streptophyta</taxon>
        <taxon>Embryophyta</taxon>
        <taxon>Tracheophyta</taxon>
        <taxon>Spermatophyta</taxon>
        <taxon>Magnoliopsida</taxon>
        <taxon>eudicotyledons</taxon>
        <taxon>Gunneridae</taxon>
        <taxon>Pentapetalae</taxon>
        <taxon>rosids</taxon>
        <taxon>Vitales</taxon>
        <taxon>Vitaceae</taxon>
        <taxon>Viteae</taxon>
        <taxon>Vitis</taxon>
    </lineage>
</organism>
<dbReference type="GO" id="GO:0004143">
    <property type="term" value="F:ATP-dependent diacylglycerol kinase activity"/>
    <property type="evidence" value="ECO:0000318"/>
    <property type="project" value="GO_Central"/>
</dbReference>
<dbReference type="AlphaFoldDB" id="F6I6R8"/>
<dbReference type="SUPFAM" id="SSF111331">
    <property type="entry name" value="NAD kinase/diacylglycerol kinase-like"/>
    <property type="match status" value="1"/>
</dbReference>
<reference evidence="7" key="1">
    <citation type="journal article" date="2007" name="Nature">
        <title>The grapevine genome sequence suggests ancestral hexaploidization in major angiosperm phyla.</title>
        <authorList>
            <consortium name="The French-Italian Public Consortium for Grapevine Genome Characterization."/>
            <person name="Jaillon O."/>
            <person name="Aury J.-M."/>
            <person name="Noel B."/>
            <person name="Policriti A."/>
            <person name="Clepet C."/>
            <person name="Casagrande A."/>
            <person name="Choisne N."/>
            <person name="Aubourg S."/>
            <person name="Vitulo N."/>
            <person name="Jubin C."/>
            <person name="Vezzi A."/>
            <person name="Legeai F."/>
            <person name="Hugueney P."/>
            <person name="Dasilva C."/>
            <person name="Horner D."/>
            <person name="Mica E."/>
            <person name="Jublot D."/>
            <person name="Poulain J."/>
            <person name="Bruyere C."/>
            <person name="Billault A."/>
            <person name="Segurens B."/>
            <person name="Gouyvenoux M."/>
            <person name="Ugarte E."/>
            <person name="Cattonaro F."/>
            <person name="Anthouard V."/>
            <person name="Vico V."/>
            <person name="Del Fabbro C."/>
            <person name="Alaux M."/>
            <person name="Di Gaspero G."/>
            <person name="Dumas V."/>
            <person name="Felice N."/>
            <person name="Paillard S."/>
            <person name="Juman I."/>
            <person name="Moroldo M."/>
            <person name="Scalabrin S."/>
            <person name="Canaguier A."/>
            <person name="Le Clainche I."/>
            <person name="Malacrida G."/>
            <person name="Durand E."/>
            <person name="Pesole G."/>
            <person name="Laucou V."/>
            <person name="Chatelet P."/>
            <person name="Merdinoglu D."/>
            <person name="Delledonne M."/>
            <person name="Pezzotti M."/>
            <person name="Lecharny A."/>
            <person name="Scarpelli C."/>
            <person name="Artiguenave F."/>
            <person name="Pe M.E."/>
            <person name="Valle G."/>
            <person name="Morgante M."/>
            <person name="Caboche M."/>
            <person name="Adam-Blondon A.-F."/>
            <person name="Weissenbach J."/>
            <person name="Quetier F."/>
            <person name="Wincker P."/>
        </authorList>
    </citation>
    <scope>NUCLEOTIDE SEQUENCE [LARGE SCALE GENOMIC DNA]</scope>
    <source>
        <strain evidence="7">cv. Pinot noir / PN40024</strain>
    </source>
</reference>
<dbReference type="GO" id="GO:0043531">
    <property type="term" value="F:ADP binding"/>
    <property type="evidence" value="ECO:0007669"/>
    <property type="project" value="InterPro"/>
</dbReference>
<dbReference type="eggNOG" id="KOG1169">
    <property type="taxonomic scope" value="Eukaryota"/>
</dbReference>
<dbReference type="SMART" id="SM00045">
    <property type="entry name" value="DAGKa"/>
    <property type="match status" value="1"/>
</dbReference>
<name>F6I6R8_VITVI</name>
<dbReference type="EMBL" id="FN596758">
    <property type="protein sequence ID" value="CCB62636.1"/>
    <property type="molecule type" value="Genomic_DNA"/>
</dbReference>
<feature type="domain" description="Diacylglycerol kinase accessory" evidence="5">
    <location>
        <begin position="441"/>
        <end position="569"/>
    </location>
</feature>
<dbReference type="GO" id="GO:0005524">
    <property type="term" value="F:ATP binding"/>
    <property type="evidence" value="ECO:0007669"/>
    <property type="project" value="UniProtKB-KW"/>
</dbReference>
<dbReference type="Gene3D" id="3.40.50.300">
    <property type="entry name" value="P-loop containing nucleotide triphosphate hydrolases"/>
    <property type="match status" value="1"/>
</dbReference>
<dbReference type="SUPFAM" id="SSF52540">
    <property type="entry name" value="P-loop containing nucleoside triphosphate hydrolases"/>
    <property type="match status" value="1"/>
</dbReference>
<dbReference type="InterPro" id="IPR002182">
    <property type="entry name" value="NB-ARC"/>
</dbReference>
<evidence type="ECO:0000313" key="6">
    <source>
        <dbReference type="EMBL" id="CCB62636.1"/>
    </source>
</evidence>
<proteinExistence type="predicted"/>
<protein>
    <recommendedName>
        <fullName evidence="5">Diacylglycerol kinase accessory domain-containing protein</fullName>
    </recommendedName>
</protein>
<dbReference type="FunCoup" id="F6I6R8">
    <property type="interactions" value="478"/>
</dbReference>
<dbReference type="Pfam" id="PF00609">
    <property type="entry name" value="DAGK_acc"/>
    <property type="match status" value="1"/>
</dbReference>
<dbReference type="InterPro" id="IPR027417">
    <property type="entry name" value="P-loop_NTPase"/>
</dbReference>
<accession>F6I6R8</accession>
<evidence type="ECO:0000256" key="3">
    <source>
        <dbReference type="ARBA" id="ARBA00022777"/>
    </source>
</evidence>
<dbReference type="InterPro" id="IPR000756">
    <property type="entry name" value="Diacylglycerol_kin_accessory"/>
</dbReference>